<feature type="site" description="Histone H3K4me3 binding" evidence="8">
    <location>
        <position position="122"/>
    </location>
</feature>
<dbReference type="InterPro" id="IPR025718">
    <property type="entry name" value="SAP30_Sin3-bd"/>
</dbReference>
<comment type="subcellular location">
    <subcellularLocation>
        <location evidence="1">Nucleus</location>
    </subcellularLocation>
</comment>
<dbReference type="GO" id="GO:0008270">
    <property type="term" value="F:zinc ion binding"/>
    <property type="evidence" value="ECO:0007669"/>
    <property type="project" value="UniProtKB-KW"/>
</dbReference>
<protein>
    <recommendedName>
        <fullName evidence="10">Zinc finger PHD-type domain-containing protein</fullName>
    </recommendedName>
</protein>
<evidence type="ECO:0000256" key="4">
    <source>
        <dbReference type="ARBA" id="ARBA00022771"/>
    </source>
</evidence>
<feature type="binding site" evidence="9">
    <location>
        <position position="149"/>
    </location>
    <ligand>
        <name>Zn(2+)</name>
        <dbReference type="ChEBI" id="CHEBI:29105"/>
        <label>1</label>
    </ligand>
</feature>
<dbReference type="PANTHER" id="PTHR10333:SF42">
    <property type="entry name" value="INHIBITOR OF GROWTH PROTEIN 5"/>
    <property type="match status" value="1"/>
</dbReference>
<dbReference type="InterPro" id="IPR038291">
    <property type="entry name" value="SAP30_C_sf"/>
</dbReference>
<feature type="binding site" evidence="9">
    <location>
        <position position="164"/>
    </location>
    <ligand>
        <name>Zn(2+)</name>
        <dbReference type="ChEBI" id="CHEBI:29105"/>
        <label>2</label>
    </ligand>
</feature>
<gene>
    <name evidence="11" type="ORF">ACHHYP_02607</name>
</gene>
<comment type="caution">
    <text evidence="11">The sequence shown here is derived from an EMBL/GenBank/DDBJ whole genome shotgun (WGS) entry which is preliminary data.</text>
</comment>
<comment type="similarity">
    <text evidence="2">Belongs to the ING family.</text>
</comment>
<evidence type="ECO:0000256" key="6">
    <source>
        <dbReference type="ARBA" id="ARBA00022853"/>
    </source>
</evidence>
<evidence type="ECO:0000256" key="8">
    <source>
        <dbReference type="PIRSR" id="PIRSR628651-50"/>
    </source>
</evidence>
<dbReference type="OrthoDB" id="5411773at2759"/>
<evidence type="ECO:0000256" key="3">
    <source>
        <dbReference type="ARBA" id="ARBA00022723"/>
    </source>
</evidence>
<evidence type="ECO:0000256" key="5">
    <source>
        <dbReference type="ARBA" id="ARBA00022833"/>
    </source>
</evidence>
<dbReference type="InterPro" id="IPR036388">
    <property type="entry name" value="WH-like_DNA-bd_sf"/>
</dbReference>
<dbReference type="Pfam" id="PF13867">
    <property type="entry name" value="SAP30_Sin3_bdg"/>
    <property type="match status" value="1"/>
</dbReference>
<dbReference type="InterPro" id="IPR013083">
    <property type="entry name" value="Znf_RING/FYVE/PHD"/>
</dbReference>
<feature type="site" description="Histone H3K4me3 binding" evidence="8">
    <location>
        <position position="137"/>
    </location>
</feature>
<evidence type="ECO:0000256" key="9">
    <source>
        <dbReference type="PIRSR" id="PIRSR628651-51"/>
    </source>
</evidence>
<evidence type="ECO:0000256" key="7">
    <source>
        <dbReference type="ARBA" id="ARBA00023242"/>
    </source>
</evidence>
<dbReference type="Gene3D" id="1.10.10.10">
    <property type="entry name" value="Winged helix-like DNA-binding domain superfamily/Winged helix DNA-binding domain"/>
    <property type="match status" value="1"/>
</dbReference>
<dbReference type="Gene3D" id="3.30.40.10">
    <property type="entry name" value="Zinc/RING finger domain, C3HC4 (zinc finger)"/>
    <property type="match status" value="1"/>
</dbReference>
<feature type="binding site" evidence="9">
    <location>
        <position position="152"/>
    </location>
    <ligand>
        <name>Zn(2+)</name>
        <dbReference type="ChEBI" id="CHEBI:29105"/>
        <label>1</label>
    </ligand>
</feature>
<dbReference type="EMBL" id="JNBR01000412">
    <property type="protein sequence ID" value="OQR93370.1"/>
    <property type="molecule type" value="Genomic_DNA"/>
</dbReference>
<accession>A0A1V9Z6A8</accession>
<dbReference type="InterPro" id="IPR001965">
    <property type="entry name" value="Znf_PHD"/>
</dbReference>
<sequence>MVMPAPPSTYPGEPSVDFGRLKAATLQRYVDYHQLPLAKPVSKDDLAIHVAKHFNETVSIAADEEETILSFLTFIRKQGSAVARDATRRARVQTAGSTIKRRRDRTADDLAAKKAKRKEKRYCTCDGESFGEMIACDNKACSDRANWYHMPCVGLTTTPETWLCPSCQEDTPESVPENRTSSPTTLDTLSLALVFRKPALSTTYGDMIATALRSMPKNEVGSARKVPSQPHFAQGTFKEICDYIEAAYESQLNWKLESDQRKSPVWKSSVRKILFSNSRFKRHAIIKGLFCLTAS</sequence>
<dbReference type="Gene3D" id="6.10.160.20">
    <property type="match status" value="1"/>
</dbReference>
<evidence type="ECO:0000256" key="2">
    <source>
        <dbReference type="ARBA" id="ARBA00010210"/>
    </source>
</evidence>
<feature type="binding site" evidence="9">
    <location>
        <position position="123"/>
    </location>
    <ligand>
        <name>Zn(2+)</name>
        <dbReference type="ChEBI" id="CHEBI:29105"/>
        <label>1</label>
    </ligand>
</feature>
<organism evidence="11 12">
    <name type="scientific">Achlya hypogyna</name>
    <name type="common">Oomycete</name>
    <name type="synonym">Protoachlya hypogyna</name>
    <dbReference type="NCBI Taxonomy" id="1202772"/>
    <lineage>
        <taxon>Eukaryota</taxon>
        <taxon>Sar</taxon>
        <taxon>Stramenopiles</taxon>
        <taxon>Oomycota</taxon>
        <taxon>Saprolegniomycetes</taxon>
        <taxon>Saprolegniales</taxon>
        <taxon>Achlyaceae</taxon>
        <taxon>Achlya</taxon>
    </lineage>
</organism>
<keyword evidence="3 9" id="KW-0479">Metal-binding</keyword>
<keyword evidence="6" id="KW-0156">Chromatin regulator</keyword>
<feature type="site" description="Histone H3K4me3 binding" evidence="8">
    <location>
        <position position="147"/>
    </location>
</feature>
<dbReference type="GO" id="GO:0005634">
    <property type="term" value="C:nucleus"/>
    <property type="evidence" value="ECO:0007669"/>
    <property type="project" value="UniProtKB-SubCell"/>
</dbReference>
<dbReference type="GO" id="GO:0006325">
    <property type="term" value="P:chromatin organization"/>
    <property type="evidence" value="ECO:0007669"/>
    <property type="project" value="UniProtKB-KW"/>
</dbReference>
<dbReference type="STRING" id="1202772.A0A1V9Z6A8"/>
<evidence type="ECO:0000313" key="12">
    <source>
        <dbReference type="Proteomes" id="UP000243579"/>
    </source>
</evidence>
<keyword evidence="12" id="KW-1185">Reference proteome</keyword>
<feature type="binding site" evidence="9">
    <location>
        <position position="125"/>
    </location>
    <ligand>
        <name>Zn(2+)</name>
        <dbReference type="ChEBI" id="CHEBI:29105"/>
        <label>1</label>
    </ligand>
</feature>
<dbReference type="AlphaFoldDB" id="A0A1V9Z6A8"/>
<dbReference type="InterPro" id="IPR011011">
    <property type="entry name" value="Znf_FYVE_PHD"/>
</dbReference>
<feature type="domain" description="Zinc finger PHD-type" evidence="10">
    <location>
        <begin position="122"/>
        <end position="168"/>
    </location>
</feature>
<keyword evidence="7" id="KW-0539">Nucleus</keyword>
<dbReference type="Proteomes" id="UP000243579">
    <property type="component" value="Unassembled WGS sequence"/>
</dbReference>
<evidence type="ECO:0000259" key="10">
    <source>
        <dbReference type="SMART" id="SM00249"/>
    </source>
</evidence>
<dbReference type="InterPro" id="IPR028651">
    <property type="entry name" value="ING_fam"/>
</dbReference>
<evidence type="ECO:0000313" key="11">
    <source>
        <dbReference type="EMBL" id="OQR93370.1"/>
    </source>
</evidence>
<name>A0A1V9Z6A8_ACHHY</name>
<dbReference type="SUPFAM" id="SSF57903">
    <property type="entry name" value="FYVE/PHD zinc finger"/>
    <property type="match status" value="1"/>
</dbReference>
<keyword evidence="5 9" id="KW-0862">Zinc</keyword>
<reference evidence="11 12" key="1">
    <citation type="journal article" date="2014" name="Genome Biol. Evol.">
        <title>The secreted proteins of Achlya hypogyna and Thraustotheca clavata identify the ancestral oomycete secretome and reveal gene acquisitions by horizontal gene transfer.</title>
        <authorList>
            <person name="Misner I."/>
            <person name="Blouin N."/>
            <person name="Leonard G."/>
            <person name="Richards T.A."/>
            <person name="Lane C.E."/>
        </authorList>
    </citation>
    <scope>NUCLEOTIDE SEQUENCE [LARGE SCALE GENOMIC DNA]</scope>
    <source>
        <strain evidence="11 12">ATCC 48635</strain>
    </source>
</reference>
<keyword evidence="4" id="KW-0863">Zinc-finger</keyword>
<evidence type="ECO:0000256" key="1">
    <source>
        <dbReference type="ARBA" id="ARBA00004123"/>
    </source>
</evidence>
<proteinExistence type="inferred from homology"/>
<dbReference type="SMART" id="SM00249">
    <property type="entry name" value="PHD"/>
    <property type="match status" value="1"/>
</dbReference>
<feature type="binding site" evidence="9">
    <location>
        <position position="167"/>
    </location>
    <ligand>
        <name>Zn(2+)</name>
        <dbReference type="ChEBI" id="CHEBI:29105"/>
        <label>2</label>
    </ligand>
</feature>
<feature type="binding site" evidence="9">
    <location>
        <position position="141"/>
    </location>
    <ligand>
        <name>Zn(2+)</name>
        <dbReference type="ChEBI" id="CHEBI:29105"/>
        <label>2</label>
    </ligand>
</feature>
<dbReference type="PANTHER" id="PTHR10333">
    <property type="entry name" value="INHIBITOR OF GROWTH PROTEIN"/>
    <property type="match status" value="1"/>
</dbReference>
<feature type="site" description="Histone H3K4me3 binding" evidence="8">
    <location>
        <position position="133"/>
    </location>
</feature>
<feature type="binding site" evidence="9">
    <location>
        <position position="136"/>
    </location>
    <ligand>
        <name>Zn(2+)</name>
        <dbReference type="ChEBI" id="CHEBI:29105"/>
        <label>2</label>
    </ligand>
</feature>